<sequence length="216" mass="23239">MAATSGNVTARTGRTATRSRAQTRERVLDGALEVFVERGFGRSTPEQICERAGFTRGAFYSNFSSMDEVFLELWTRQSSGLITRVRGVVDALEYDASDGRSFEETVVAALSGLVGDVSWHILMAEFGAHAARNPGLAAVVTAHRAALRDALRPLIVHGLAIHGREVAVDDDTLGRGVVAAYEGAMAQAMIEPANPVPARLALELVAAVIWSFSRKR</sequence>
<dbReference type="SUPFAM" id="SSF46689">
    <property type="entry name" value="Homeodomain-like"/>
    <property type="match status" value="1"/>
</dbReference>
<feature type="domain" description="HTH tetR-type" evidence="7">
    <location>
        <begin position="21"/>
        <end position="81"/>
    </location>
</feature>
<dbReference type="EMBL" id="JAFBBK010000001">
    <property type="protein sequence ID" value="MBM7415318.1"/>
    <property type="molecule type" value="Genomic_DNA"/>
</dbReference>
<accession>A0ABS2KTQ6</accession>
<dbReference type="Proteomes" id="UP000703038">
    <property type="component" value="Unassembled WGS sequence"/>
</dbReference>
<dbReference type="Gene3D" id="1.10.357.10">
    <property type="entry name" value="Tetracycline Repressor, domain 2"/>
    <property type="match status" value="1"/>
</dbReference>
<dbReference type="InterPro" id="IPR036271">
    <property type="entry name" value="Tet_transcr_reg_TetR-rel_C_sf"/>
</dbReference>
<dbReference type="Pfam" id="PF00440">
    <property type="entry name" value="TetR_N"/>
    <property type="match status" value="1"/>
</dbReference>
<proteinExistence type="predicted"/>
<evidence type="ECO:0000256" key="3">
    <source>
        <dbReference type="ARBA" id="ARBA00023125"/>
    </source>
</evidence>
<evidence type="ECO:0000256" key="4">
    <source>
        <dbReference type="ARBA" id="ARBA00023163"/>
    </source>
</evidence>
<evidence type="ECO:0000313" key="9">
    <source>
        <dbReference type="Proteomes" id="UP000703038"/>
    </source>
</evidence>
<name>A0ABS2KTQ6_9NOCA</name>
<feature type="region of interest" description="Disordered" evidence="6">
    <location>
        <begin position="1"/>
        <end position="22"/>
    </location>
</feature>
<feature type="DNA-binding region" description="H-T-H motif" evidence="5">
    <location>
        <begin position="44"/>
        <end position="63"/>
    </location>
</feature>
<dbReference type="PRINTS" id="PR00455">
    <property type="entry name" value="HTHTETR"/>
</dbReference>
<keyword evidence="3 5" id="KW-0238">DNA-binding</keyword>
<evidence type="ECO:0000259" key="7">
    <source>
        <dbReference type="PROSITE" id="PS50977"/>
    </source>
</evidence>
<keyword evidence="2" id="KW-0805">Transcription regulation</keyword>
<dbReference type="InterPro" id="IPR001647">
    <property type="entry name" value="HTH_TetR"/>
</dbReference>
<evidence type="ECO:0000313" key="8">
    <source>
        <dbReference type="EMBL" id="MBM7415318.1"/>
    </source>
</evidence>
<evidence type="ECO:0000256" key="2">
    <source>
        <dbReference type="ARBA" id="ARBA00023015"/>
    </source>
</evidence>
<dbReference type="RefSeq" id="WP_204868339.1">
    <property type="nucleotide sequence ID" value="NZ_JAFBBK010000001.1"/>
</dbReference>
<protein>
    <submittedName>
        <fullName evidence="8">AcrR family transcriptional regulator</fullName>
    </submittedName>
</protein>
<dbReference type="InterPro" id="IPR050109">
    <property type="entry name" value="HTH-type_TetR-like_transc_reg"/>
</dbReference>
<dbReference type="PANTHER" id="PTHR30055:SF241">
    <property type="entry name" value="TRANSCRIPTIONAL REGULATORY PROTEIN"/>
    <property type="match status" value="1"/>
</dbReference>
<keyword evidence="1" id="KW-0678">Repressor</keyword>
<evidence type="ECO:0000256" key="6">
    <source>
        <dbReference type="SAM" id="MobiDB-lite"/>
    </source>
</evidence>
<organism evidence="8 9">
    <name type="scientific">Rhodococcoides corynebacterioides</name>
    <dbReference type="NCBI Taxonomy" id="53972"/>
    <lineage>
        <taxon>Bacteria</taxon>
        <taxon>Bacillati</taxon>
        <taxon>Actinomycetota</taxon>
        <taxon>Actinomycetes</taxon>
        <taxon>Mycobacteriales</taxon>
        <taxon>Nocardiaceae</taxon>
        <taxon>Rhodococcoides</taxon>
    </lineage>
</organism>
<evidence type="ECO:0000256" key="5">
    <source>
        <dbReference type="PROSITE-ProRule" id="PRU00335"/>
    </source>
</evidence>
<keyword evidence="4" id="KW-0804">Transcription</keyword>
<feature type="compositionally biased region" description="Low complexity" evidence="6">
    <location>
        <begin position="9"/>
        <end position="20"/>
    </location>
</feature>
<dbReference type="Pfam" id="PF13977">
    <property type="entry name" value="TetR_C_6"/>
    <property type="match status" value="1"/>
</dbReference>
<evidence type="ECO:0000256" key="1">
    <source>
        <dbReference type="ARBA" id="ARBA00022491"/>
    </source>
</evidence>
<comment type="caution">
    <text evidence="8">The sequence shown here is derived from an EMBL/GenBank/DDBJ whole genome shotgun (WGS) entry which is preliminary data.</text>
</comment>
<gene>
    <name evidence="8" type="ORF">JOE42_002051</name>
</gene>
<dbReference type="PROSITE" id="PS50977">
    <property type="entry name" value="HTH_TETR_2"/>
    <property type="match status" value="1"/>
</dbReference>
<dbReference type="PANTHER" id="PTHR30055">
    <property type="entry name" value="HTH-TYPE TRANSCRIPTIONAL REGULATOR RUTR"/>
    <property type="match status" value="1"/>
</dbReference>
<dbReference type="InterPro" id="IPR009057">
    <property type="entry name" value="Homeodomain-like_sf"/>
</dbReference>
<dbReference type="SUPFAM" id="SSF48498">
    <property type="entry name" value="Tetracyclin repressor-like, C-terminal domain"/>
    <property type="match status" value="1"/>
</dbReference>
<reference evidence="8 9" key="1">
    <citation type="submission" date="2021-01" db="EMBL/GenBank/DDBJ databases">
        <title>Genomics of switchgrass bacterial isolates.</title>
        <authorList>
            <person name="Shade A."/>
        </authorList>
    </citation>
    <scope>NUCLEOTIDE SEQUENCE [LARGE SCALE GENOMIC DNA]</scope>
    <source>
        <strain evidence="8 9">PvP111</strain>
    </source>
</reference>
<keyword evidence="9" id="KW-1185">Reference proteome</keyword>
<dbReference type="InterPro" id="IPR039538">
    <property type="entry name" value="BetI_C"/>
</dbReference>